<evidence type="ECO:0000256" key="2">
    <source>
        <dbReference type="SAM" id="MobiDB-lite"/>
    </source>
</evidence>
<dbReference type="InterPro" id="IPR019734">
    <property type="entry name" value="TPR_rpt"/>
</dbReference>
<dbReference type="GO" id="GO:0005524">
    <property type="term" value="F:ATP binding"/>
    <property type="evidence" value="ECO:0007669"/>
    <property type="project" value="InterPro"/>
</dbReference>
<gene>
    <name evidence="4" type="ORF">M407DRAFT_32316</name>
</gene>
<feature type="repeat" description="TPR" evidence="1">
    <location>
        <begin position="532"/>
        <end position="565"/>
    </location>
</feature>
<dbReference type="Gene3D" id="1.25.40.10">
    <property type="entry name" value="Tetratricopeptide repeat domain"/>
    <property type="match status" value="2"/>
</dbReference>
<proteinExistence type="predicted"/>
<dbReference type="InterPro" id="IPR001245">
    <property type="entry name" value="Ser-Thr/Tyr_kinase_cat_dom"/>
</dbReference>
<dbReference type="Gene3D" id="1.10.510.10">
    <property type="entry name" value="Transferase(Phosphotransferase) domain 1"/>
    <property type="match status" value="1"/>
</dbReference>
<evidence type="ECO:0000313" key="5">
    <source>
        <dbReference type="Proteomes" id="UP000054248"/>
    </source>
</evidence>
<dbReference type="SUPFAM" id="SSF56112">
    <property type="entry name" value="Protein kinase-like (PK-like)"/>
    <property type="match status" value="1"/>
</dbReference>
<accession>A0A0C3Q474</accession>
<dbReference type="PROSITE" id="PS50011">
    <property type="entry name" value="PROTEIN_KINASE_DOM"/>
    <property type="match status" value="1"/>
</dbReference>
<protein>
    <recommendedName>
        <fullName evidence="3">Protein kinase domain-containing protein</fullName>
    </recommendedName>
</protein>
<dbReference type="AlphaFoldDB" id="A0A0C3Q474"/>
<keyword evidence="5" id="KW-1185">Reference proteome</keyword>
<dbReference type="GO" id="GO:0004674">
    <property type="term" value="F:protein serine/threonine kinase activity"/>
    <property type="evidence" value="ECO:0007669"/>
    <property type="project" value="TreeGrafter"/>
</dbReference>
<dbReference type="Pfam" id="PF07714">
    <property type="entry name" value="PK_Tyr_Ser-Thr"/>
    <property type="match status" value="2"/>
</dbReference>
<name>A0A0C3Q474_9AGAM</name>
<sequence>MSKLRTRFPDLRRRIPVSPQRAADETRLESASANERLDRLSDFRIHTDTIVFTSSKPHGSGGKAEVVKATYKRKYWSDKQEIAVKKLRYYHDVNQRKFGNEFVHEVDIMAHLSHENIIKLIGFVEDLQEGKAWMVLSWEPNGNVSEFLATGEWEIPERLSLIQDTFAGIEYLHTRQPPVCHGDLKSLNILVSASYRAIITDFGSARILKEGEDRQDRDKIRDVTGASAIAPATDDPIDGTEITIVVASSNQLTLTGPAWSLRWAAPEVALGEPQNLASDIWAAGWVMTNKVPFPELNSEGAIVLKVVEGQVPAAREDTQLSQIVRLSSLMTDCWAFDPQNRPNISRCQAELKWMRSIPPLTGRTKYSDAPSAELLYEMGHIHHSQGNYKEAIPVFQQALSAARSAGDQNISGKALCGLGAVYYCTTNYAKAEQYLTQVQDICGQIGNDVVQADALFRLAKVYQVQSKLTQAEESYTRAQIIFSRINHDEGQANTLHGLGNICRERSQYSKAEEFYNQAGDIYARVGDDAGRANTLRRLGSLSQKRSEYIKAEELFNQALDIYSRIGGKRGRANVKQELDYLYHVQGLTTKAAPLFAEARSLYALIGYSEMERACSRWLDVVSKEGDSPTTSLSVPGNHDVPSSVLQQ</sequence>
<dbReference type="InterPro" id="IPR011990">
    <property type="entry name" value="TPR-like_helical_dom_sf"/>
</dbReference>
<dbReference type="SUPFAM" id="SSF81901">
    <property type="entry name" value="HCP-like"/>
    <property type="match status" value="1"/>
</dbReference>
<feature type="region of interest" description="Disordered" evidence="2">
    <location>
        <begin position="626"/>
        <end position="647"/>
    </location>
</feature>
<dbReference type="SMART" id="SM00220">
    <property type="entry name" value="S_TKc"/>
    <property type="match status" value="1"/>
</dbReference>
<dbReference type="PROSITE" id="PS50293">
    <property type="entry name" value="TPR_REGION"/>
    <property type="match status" value="1"/>
</dbReference>
<organism evidence="4 5">
    <name type="scientific">Tulasnella calospora MUT 4182</name>
    <dbReference type="NCBI Taxonomy" id="1051891"/>
    <lineage>
        <taxon>Eukaryota</taxon>
        <taxon>Fungi</taxon>
        <taxon>Dikarya</taxon>
        <taxon>Basidiomycota</taxon>
        <taxon>Agaricomycotina</taxon>
        <taxon>Agaricomycetes</taxon>
        <taxon>Cantharellales</taxon>
        <taxon>Tulasnellaceae</taxon>
        <taxon>Tulasnella</taxon>
    </lineage>
</organism>
<dbReference type="InterPro" id="IPR008271">
    <property type="entry name" value="Ser/Thr_kinase_AS"/>
</dbReference>
<dbReference type="Proteomes" id="UP000054248">
    <property type="component" value="Unassembled WGS sequence"/>
</dbReference>
<reference evidence="5" key="2">
    <citation type="submission" date="2015-01" db="EMBL/GenBank/DDBJ databases">
        <title>Evolutionary Origins and Diversification of the Mycorrhizal Mutualists.</title>
        <authorList>
            <consortium name="DOE Joint Genome Institute"/>
            <consortium name="Mycorrhizal Genomics Consortium"/>
            <person name="Kohler A."/>
            <person name="Kuo A."/>
            <person name="Nagy L.G."/>
            <person name="Floudas D."/>
            <person name="Copeland A."/>
            <person name="Barry K.W."/>
            <person name="Cichocki N."/>
            <person name="Veneault-Fourrey C."/>
            <person name="LaButti K."/>
            <person name="Lindquist E.A."/>
            <person name="Lipzen A."/>
            <person name="Lundell T."/>
            <person name="Morin E."/>
            <person name="Murat C."/>
            <person name="Riley R."/>
            <person name="Ohm R."/>
            <person name="Sun H."/>
            <person name="Tunlid A."/>
            <person name="Henrissat B."/>
            <person name="Grigoriev I.V."/>
            <person name="Hibbett D.S."/>
            <person name="Martin F."/>
        </authorList>
    </citation>
    <scope>NUCLEOTIDE SEQUENCE [LARGE SCALE GENOMIC DNA]</scope>
    <source>
        <strain evidence="5">MUT 4182</strain>
    </source>
</reference>
<feature type="domain" description="Protein kinase" evidence="3">
    <location>
        <begin position="52"/>
        <end position="354"/>
    </location>
</feature>
<keyword evidence="1" id="KW-0802">TPR repeat</keyword>
<dbReference type="STRING" id="1051891.A0A0C3Q474"/>
<feature type="repeat" description="TPR" evidence="1">
    <location>
        <begin position="372"/>
        <end position="405"/>
    </location>
</feature>
<dbReference type="PROSITE" id="PS50005">
    <property type="entry name" value="TPR"/>
    <property type="match status" value="2"/>
</dbReference>
<dbReference type="HOGENOM" id="CLU_000288_7_37_1"/>
<dbReference type="InterPro" id="IPR000719">
    <property type="entry name" value="Prot_kinase_dom"/>
</dbReference>
<dbReference type="EMBL" id="KN823322">
    <property type="protein sequence ID" value="KIO18021.1"/>
    <property type="molecule type" value="Genomic_DNA"/>
</dbReference>
<dbReference type="InterPro" id="IPR011009">
    <property type="entry name" value="Kinase-like_dom_sf"/>
</dbReference>
<dbReference type="InterPro" id="IPR051681">
    <property type="entry name" value="Ser/Thr_Kinases-Pseudokinases"/>
</dbReference>
<reference evidence="4 5" key="1">
    <citation type="submission" date="2014-04" db="EMBL/GenBank/DDBJ databases">
        <authorList>
            <consortium name="DOE Joint Genome Institute"/>
            <person name="Kuo A."/>
            <person name="Girlanda M."/>
            <person name="Perotto S."/>
            <person name="Kohler A."/>
            <person name="Nagy L.G."/>
            <person name="Floudas D."/>
            <person name="Copeland A."/>
            <person name="Barry K.W."/>
            <person name="Cichocki N."/>
            <person name="Veneault-Fourrey C."/>
            <person name="LaButti K."/>
            <person name="Lindquist E.A."/>
            <person name="Lipzen A."/>
            <person name="Lundell T."/>
            <person name="Morin E."/>
            <person name="Murat C."/>
            <person name="Sun H."/>
            <person name="Tunlid A."/>
            <person name="Henrissat B."/>
            <person name="Grigoriev I.V."/>
            <person name="Hibbett D.S."/>
            <person name="Martin F."/>
            <person name="Nordberg H.P."/>
            <person name="Cantor M.N."/>
            <person name="Hua S.X."/>
        </authorList>
    </citation>
    <scope>NUCLEOTIDE SEQUENCE [LARGE SCALE GENOMIC DNA]</scope>
    <source>
        <strain evidence="4 5">MUT 4182</strain>
    </source>
</reference>
<dbReference type="PROSITE" id="PS00108">
    <property type="entry name" value="PROTEIN_KINASE_ST"/>
    <property type="match status" value="1"/>
</dbReference>
<evidence type="ECO:0000313" key="4">
    <source>
        <dbReference type="EMBL" id="KIO18021.1"/>
    </source>
</evidence>
<dbReference type="Pfam" id="PF13424">
    <property type="entry name" value="TPR_12"/>
    <property type="match status" value="2"/>
</dbReference>
<dbReference type="PANTHER" id="PTHR44329">
    <property type="entry name" value="SERINE/THREONINE-PROTEIN KINASE TNNI3K-RELATED"/>
    <property type="match status" value="1"/>
</dbReference>
<evidence type="ECO:0000259" key="3">
    <source>
        <dbReference type="PROSITE" id="PS50011"/>
    </source>
</evidence>
<evidence type="ECO:0000256" key="1">
    <source>
        <dbReference type="PROSITE-ProRule" id="PRU00339"/>
    </source>
</evidence>
<dbReference type="SMART" id="SM00028">
    <property type="entry name" value="TPR"/>
    <property type="match status" value="5"/>
</dbReference>
<dbReference type="OrthoDB" id="431454at2759"/>